<name>A0A426ZW89_ENSVE</name>
<keyword evidence="5" id="KW-0472">Membrane</keyword>
<evidence type="ECO:0000256" key="4">
    <source>
        <dbReference type="ARBA" id="ARBA00022618"/>
    </source>
</evidence>
<evidence type="ECO:0000256" key="1">
    <source>
        <dbReference type="ARBA" id="ARBA00004413"/>
    </source>
</evidence>
<feature type="domain" description="SOSEKI DIX-like" evidence="9">
    <location>
        <begin position="130"/>
        <end position="162"/>
    </location>
</feature>
<dbReference type="AlphaFoldDB" id="A0A426ZW89"/>
<dbReference type="PANTHER" id="PTHR31083">
    <property type="entry name" value="UPSTREAM OF FLC PROTEIN (DUF966)"/>
    <property type="match status" value="1"/>
</dbReference>
<gene>
    <name evidence="10" type="ORF">B296_00001697</name>
</gene>
<feature type="compositionally biased region" description="Low complexity" evidence="8">
    <location>
        <begin position="323"/>
        <end position="333"/>
    </location>
</feature>
<dbReference type="GO" id="GO:0051258">
    <property type="term" value="P:protein polymerization"/>
    <property type="evidence" value="ECO:0007669"/>
    <property type="project" value="UniProtKB-ARBA"/>
</dbReference>
<evidence type="ECO:0000256" key="6">
    <source>
        <dbReference type="ARBA" id="ARBA00023306"/>
    </source>
</evidence>
<sequence length="584" mass="64446">MLQRNRALSASPPPRTPPSLAGNAGQQQRLIISLYCSPSQSLSTRISEIPPLSSDRKQVMEGRARKYSGLASPESARDWAEPPSPPPPLPQGRKIPVVYYLYRNRHLEHPHFIEVPLSSPDGLYLRGLPSYKNGFVWHDLAEDDLVLPANGNEYVLKGSELLDPSPSDRIHQSNGNSRLLNLKPQQQENPAISRTQEAAGSSSSSPASSVIKQPKPPPSPPSPRDDEHSPLLHCPGLGPLPRPPPSWQNSLLGPTEYPAYKSVIAADASTQTDDDGDINGRGGMLTDDSSVDLEFDKRRRKHDHRSKERLETSGDAISPAPTSWSNSSSSGSGKMETLESLIRADASKIKSFRMLKEEEEEALFHTKPKLRPTNVLMQLITCGSISLKDHHSFGLVPTYRPRLSHVNLSSTVFGGSMMLGELDYLSEHPRLMGSRVENKECFSHVDRAIVIESALSRVIVISSTLGHYDHIVVLHIYNSIIHRNCKTPDSEQGMAKLMDSSRSKCLPRTTKIAFDKQPKNEAIMSSISDGSRKSSAGLDRREVSQSENQRITLSVDESSASVESTKERKEKVIMIEESYVSPCP</sequence>
<dbReference type="PANTHER" id="PTHR31083:SF6">
    <property type="entry name" value="PROTEIN SOSEKI 3"/>
    <property type="match status" value="1"/>
</dbReference>
<dbReference type="GO" id="GO:0005886">
    <property type="term" value="C:plasma membrane"/>
    <property type="evidence" value="ECO:0007669"/>
    <property type="project" value="UniProtKB-SubCell"/>
</dbReference>
<keyword evidence="3" id="KW-1003">Cell membrane</keyword>
<comment type="subcellular location">
    <subcellularLocation>
        <location evidence="1">Cell membrane</location>
        <topology evidence="1">Peripheral membrane protein</topology>
        <orientation evidence="1">Cytoplasmic side</orientation>
    </subcellularLocation>
</comment>
<dbReference type="InterPro" id="IPR010369">
    <property type="entry name" value="SOK"/>
</dbReference>
<evidence type="ECO:0000256" key="2">
    <source>
        <dbReference type="ARBA" id="ARBA00022473"/>
    </source>
</evidence>
<dbReference type="InterPro" id="IPR048351">
    <property type="entry name" value="SOK_DIX"/>
</dbReference>
<evidence type="ECO:0000259" key="9">
    <source>
        <dbReference type="Pfam" id="PF06136"/>
    </source>
</evidence>
<evidence type="ECO:0000256" key="8">
    <source>
        <dbReference type="SAM" id="MobiDB-lite"/>
    </source>
</evidence>
<proteinExistence type="inferred from homology"/>
<evidence type="ECO:0000256" key="7">
    <source>
        <dbReference type="ARBA" id="ARBA00024211"/>
    </source>
</evidence>
<feature type="compositionally biased region" description="Polar residues" evidence="8">
    <location>
        <begin position="172"/>
        <end position="196"/>
    </location>
</feature>
<keyword evidence="6" id="KW-0131">Cell cycle</keyword>
<comment type="caution">
    <text evidence="10">The sequence shown here is derived from an EMBL/GenBank/DDBJ whole genome shotgun (WGS) entry which is preliminary data.</text>
</comment>
<organism evidence="10 11">
    <name type="scientific">Ensete ventricosum</name>
    <name type="common">Abyssinian banana</name>
    <name type="synonym">Musa ensete</name>
    <dbReference type="NCBI Taxonomy" id="4639"/>
    <lineage>
        <taxon>Eukaryota</taxon>
        <taxon>Viridiplantae</taxon>
        <taxon>Streptophyta</taxon>
        <taxon>Embryophyta</taxon>
        <taxon>Tracheophyta</taxon>
        <taxon>Spermatophyta</taxon>
        <taxon>Magnoliopsida</taxon>
        <taxon>Liliopsida</taxon>
        <taxon>Zingiberales</taxon>
        <taxon>Musaceae</taxon>
        <taxon>Ensete</taxon>
    </lineage>
</organism>
<keyword evidence="4" id="KW-0132">Cell division</keyword>
<keyword evidence="2" id="KW-0217">Developmental protein</keyword>
<accession>A0A426ZW89</accession>
<feature type="region of interest" description="Disordered" evidence="8">
    <location>
        <begin position="1"/>
        <end position="25"/>
    </location>
</feature>
<feature type="region of interest" description="Disordered" evidence="8">
    <location>
        <begin position="269"/>
        <end position="335"/>
    </location>
</feature>
<protein>
    <recommendedName>
        <fullName evidence="9">SOSEKI DIX-like domain-containing protein</fullName>
    </recommendedName>
</protein>
<evidence type="ECO:0000313" key="11">
    <source>
        <dbReference type="Proteomes" id="UP000287651"/>
    </source>
</evidence>
<feature type="compositionally biased region" description="Polar residues" evidence="8">
    <location>
        <begin position="545"/>
        <end position="563"/>
    </location>
</feature>
<reference evidence="10 11" key="1">
    <citation type="journal article" date="2014" name="Agronomy (Basel)">
        <title>A Draft Genome Sequence for Ensete ventricosum, the Drought-Tolerant Tree Against Hunger.</title>
        <authorList>
            <person name="Harrison J."/>
            <person name="Moore K.A."/>
            <person name="Paszkiewicz K."/>
            <person name="Jones T."/>
            <person name="Grant M."/>
            <person name="Ambacheew D."/>
            <person name="Muzemil S."/>
            <person name="Studholme D.J."/>
        </authorList>
    </citation>
    <scope>NUCLEOTIDE SEQUENCE [LARGE SCALE GENOMIC DNA]</scope>
</reference>
<dbReference type="Proteomes" id="UP000287651">
    <property type="component" value="Unassembled WGS sequence"/>
</dbReference>
<feature type="region of interest" description="Disordered" evidence="8">
    <location>
        <begin position="523"/>
        <end position="569"/>
    </location>
</feature>
<evidence type="ECO:0000313" key="10">
    <source>
        <dbReference type="EMBL" id="RRT68231.1"/>
    </source>
</evidence>
<feature type="region of interest" description="Disordered" evidence="8">
    <location>
        <begin position="163"/>
        <end position="253"/>
    </location>
</feature>
<dbReference type="Pfam" id="PF06136">
    <property type="entry name" value="SOK"/>
    <property type="match status" value="2"/>
</dbReference>
<evidence type="ECO:0000256" key="3">
    <source>
        <dbReference type="ARBA" id="ARBA00022475"/>
    </source>
</evidence>
<comment type="similarity">
    <text evidence="7">Belongs to the SOSEKI family.</text>
</comment>
<dbReference type="GO" id="GO:0051301">
    <property type="term" value="P:cell division"/>
    <property type="evidence" value="ECO:0007669"/>
    <property type="project" value="UniProtKB-KW"/>
</dbReference>
<evidence type="ECO:0000256" key="5">
    <source>
        <dbReference type="ARBA" id="ARBA00023136"/>
    </source>
</evidence>
<feature type="compositionally biased region" description="Basic and acidic residues" evidence="8">
    <location>
        <begin position="54"/>
        <end position="64"/>
    </location>
</feature>
<feature type="region of interest" description="Disordered" evidence="8">
    <location>
        <begin position="42"/>
        <end position="92"/>
    </location>
</feature>
<feature type="domain" description="SOSEKI DIX-like" evidence="9">
    <location>
        <begin position="96"/>
        <end position="127"/>
    </location>
</feature>
<dbReference type="EMBL" id="AMZH03004758">
    <property type="protein sequence ID" value="RRT68231.1"/>
    <property type="molecule type" value="Genomic_DNA"/>
</dbReference>
<feature type="compositionally biased region" description="Low complexity" evidence="8">
    <location>
        <begin position="198"/>
        <end position="209"/>
    </location>
</feature>